<sequence>MLEIEKFIPQPNFFVGLLFKEGYWFFKTIRKQPTTIYAPWAFDEGVAISAGGTSGWETPVNADAKNYLEPEEEDIVYQFFTGISPSTTKIYLQYTQREDRMNLISPRAVPGPIGYWDGEQSPYRDPGPCTELWSVHDQVPYLNGENA</sequence>
<proteinExistence type="predicted"/>
<name>X1N2Z5_9ZZZZ</name>
<evidence type="ECO:0000313" key="1">
    <source>
        <dbReference type="EMBL" id="GAI38402.1"/>
    </source>
</evidence>
<accession>X1N2Z5</accession>
<feature type="non-terminal residue" evidence="1">
    <location>
        <position position="147"/>
    </location>
</feature>
<gene>
    <name evidence="1" type="ORF">S06H3_38665</name>
</gene>
<protein>
    <submittedName>
        <fullName evidence="1">Uncharacterized protein</fullName>
    </submittedName>
</protein>
<organism evidence="1">
    <name type="scientific">marine sediment metagenome</name>
    <dbReference type="NCBI Taxonomy" id="412755"/>
    <lineage>
        <taxon>unclassified sequences</taxon>
        <taxon>metagenomes</taxon>
        <taxon>ecological metagenomes</taxon>
    </lineage>
</organism>
<reference evidence="1" key="1">
    <citation type="journal article" date="2014" name="Front. Microbiol.">
        <title>High frequency of phylogenetically diverse reductive dehalogenase-homologous genes in deep subseafloor sedimentary metagenomes.</title>
        <authorList>
            <person name="Kawai M."/>
            <person name="Futagami T."/>
            <person name="Toyoda A."/>
            <person name="Takaki Y."/>
            <person name="Nishi S."/>
            <person name="Hori S."/>
            <person name="Arai W."/>
            <person name="Tsubouchi T."/>
            <person name="Morono Y."/>
            <person name="Uchiyama I."/>
            <person name="Ito T."/>
            <person name="Fujiyama A."/>
            <person name="Inagaki F."/>
            <person name="Takami H."/>
        </authorList>
    </citation>
    <scope>NUCLEOTIDE SEQUENCE</scope>
    <source>
        <strain evidence="1">Expedition CK06-06</strain>
    </source>
</reference>
<dbReference type="AlphaFoldDB" id="X1N2Z5"/>
<comment type="caution">
    <text evidence="1">The sequence shown here is derived from an EMBL/GenBank/DDBJ whole genome shotgun (WGS) entry which is preliminary data.</text>
</comment>
<dbReference type="EMBL" id="BARV01023582">
    <property type="protein sequence ID" value="GAI38402.1"/>
    <property type="molecule type" value="Genomic_DNA"/>
</dbReference>